<evidence type="ECO:0000313" key="1">
    <source>
        <dbReference type="Proteomes" id="UP000887576"/>
    </source>
</evidence>
<reference evidence="2" key="1">
    <citation type="submission" date="2022-11" db="UniProtKB">
        <authorList>
            <consortium name="WormBaseParasite"/>
        </authorList>
    </citation>
    <scope>IDENTIFICATION</scope>
</reference>
<dbReference type="Proteomes" id="UP000887576">
    <property type="component" value="Unplaced"/>
</dbReference>
<sequence>MLLGLTYFKTEKSSYSSLNNGQPGTLNQQNRRCSSTSNGPSSSNNVYAPSTLGQKNLQNGFHNEMHQVASAPQMNGGSQQQQQKSNIPPPPAPPMPTNGIPPISNKVPPPPPPPPDLKSMATPKGLSFAEQLKMKSGNLNKVNANDANGTNNPDVPPTPQPKSSIGGGGNHLMSELMSKIESRNNSKNCKADTVSTGSSSGVSSSSVGASSDTLDSVSTLTTKRINVTAGSLFLKDTVQE</sequence>
<protein>
    <submittedName>
        <fullName evidence="2">WH2 domain-containing protein</fullName>
    </submittedName>
</protein>
<evidence type="ECO:0000313" key="2">
    <source>
        <dbReference type="WBParaSite" id="JU765_v2.g12782.t1"/>
    </source>
</evidence>
<accession>A0AC34Q469</accession>
<organism evidence="1 2">
    <name type="scientific">Panagrolaimus sp. JU765</name>
    <dbReference type="NCBI Taxonomy" id="591449"/>
    <lineage>
        <taxon>Eukaryota</taxon>
        <taxon>Metazoa</taxon>
        <taxon>Ecdysozoa</taxon>
        <taxon>Nematoda</taxon>
        <taxon>Chromadorea</taxon>
        <taxon>Rhabditida</taxon>
        <taxon>Tylenchina</taxon>
        <taxon>Panagrolaimomorpha</taxon>
        <taxon>Panagrolaimoidea</taxon>
        <taxon>Panagrolaimidae</taxon>
        <taxon>Panagrolaimus</taxon>
    </lineage>
</organism>
<proteinExistence type="predicted"/>
<dbReference type="WBParaSite" id="JU765_v2.g12782.t1">
    <property type="protein sequence ID" value="JU765_v2.g12782.t1"/>
    <property type="gene ID" value="JU765_v2.g12782"/>
</dbReference>
<name>A0AC34Q469_9BILA</name>